<protein>
    <submittedName>
        <fullName evidence="1">Unannotated protein</fullName>
    </submittedName>
</protein>
<organism evidence="1">
    <name type="scientific">freshwater metagenome</name>
    <dbReference type="NCBI Taxonomy" id="449393"/>
    <lineage>
        <taxon>unclassified sequences</taxon>
        <taxon>metagenomes</taxon>
        <taxon>ecological metagenomes</taxon>
    </lineage>
</organism>
<name>A0A6J6TEE2_9ZZZZ</name>
<dbReference type="PANTHER" id="PTHR35332">
    <property type="entry name" value="REGULATION OF ENOLASE PROTEIN 1"/>
    <property type="match status" value="1"/>
</dbReference>
<dbReference type="PANTHER" id="PTHR35332:SF2">
    <property type="entry name" value="REGULATION OF ENOLASE PROTEIN 1"/>
    <property type="match status" value="1"/>
</dbReference>
<gene>
    <name evidence="1" type="ORF">UFOPK2786_01029</name>
</gene>
<proteinExistence type="predicted"/>
<dbReference type="InterPro" id="IPR009784">
    <property type="entry name" value="DUF1349"/>
</dbReference>
<dbReference type="EMBL" id="CAEZYW010000154">
    <property type="protein sequence ID" value="CAB4745801.1"/>
    <property type="molecule type" value="Genomic_DNA"/>
</dbReference>
<dbReference type="InterPro" id="IPR013320">
    <property type="entry name" value="ConA-like_dom_sf"/>
</dbReference>
<reference evidence="1" key="1">
    <citation type="submission" date="2020-05" db="EMBL/GenBank/DDBJ databases">
        <authorList>
            <person name="Chiriac C."/>
            <person name="Salcher M."/>
            <person name="Ghai R."/>
            <person name="Kavagutti S V."/>
        </authorList>
    </citation>
    <scope>NUCLEOTIDE SEQUENCE</scope>
</reference>
<evidence type="ECO:0000313" key="1">
    <source>
        <dbReference type="EMBL" id="CAB4745801.1"/>
    </source>
</evidence>
<dbReference type="Gene3D" id="2.60.120.200">
    <property type="match status" value="1"/>
</dbReference>
<dbReference type="Pfam" id="PF07081">
    <property type="entry name" value="DUF1349"/>
    <property type="match status" value="1"/>
</dbReference>
<dbReference type="AlphaFoldDB" id="A0A6J6TEE2"/>
<dbReference type="SUPFAM" id="SSF49899">
    <property type="entry name" value="Concanavalin A-like lectins/glucanases"/>
    <property type="match status" value="1"/>
</dbReference>
<sequence length="199" mass="21811">MTAVGAWEGFAWVNEPVRTEIDALGRLSWDTRPVSDFWRHTGGVVGADDGDALLVACEGDFQVTMQLQCEFQSPFDQCGLMVRVDERNWLKAGIELDGSPWFSVVETREHSDWSKQAISTWSVEFTLWREGDTLRVGLVQEGATHLVRELFFDGPVAVGPYSCSPKGPGFPVSVTSATDADGGRLMVARAGRVVSTAIE</sequence>
<accession>A0A6J6TEE2</accession>